<accession>A0A399JE92</accession>
<dbReference type="PANTHER" id="PTHR30136:SF34">
    <property type="entry name" value="TRANSCRIPTIONAL REGULATOR"/>
    <property type="match status" value="1"/>
</dbReference>
<proteinExistence type="predicted"/>
<dbReference type="AlphaFoldDB" id="A0A399JE92"/>
<dbReference type="Gene3D" id="3.30.450.40">
    <property type="match status" value="1"/>
</dbReference>
<dbReference type="Gene3D" id="1.10.10.10">
    <property type="entry name" value="Winged helix-like DNA-binding domain superfamily/Winged helix DNA-binding domain"/>
    <property type="match status" value="1"/>
</dbReference>
<comment type="caution">
    <text evidence="6">The sequence shown here is derived from an EMBL/GenBank/DDBJ whole genome shotgun (WGS) entry which is preliminary data.</text>
</comment>
<dbReference type="InterPro" id="IPR029016">
    <property type="entry name" value="GAF-like_dom_sf"/>
</dbReference>
<reference evidence="6 7" key="1">
    <citation type="submission" date="2018-07" db="EMBL/GenBank/DDBJ databases">
        <title>Arthrobacter sp. nov., isolated from raw cow's milk with high bacterial count.</title>
        <authorList>
            <person name="Hahne J."/>
            <person name="Isele D."/>
            <person name="Lipski A."/>
        </authorList>
    </citation>
    <scope>NUCLEOTIDE SEQUENCE [LARGE SCALE GENOMIC DNA]</scope>
    <source>
        <strain evidence="6 7">JZ R-35</strain>
    </source>
</reference>
<dbReference type="GO" id="GO:0003700">
    <property type="term" value="F:DNA-binding transcription factor activity"/>
    <property type="evidence" value="ECO:0007669"/>
    <property type="project" value="TreeGrafter"/>
</dbReference>
<name>A0A399JE92_9MICC</name>
<evidence type="ECO:0000256" key="1">
    <source>
        <dbReference type="ARBA" id="ARBA00023015"/>
    </source>
</evidence>
<dbReference type="PROSITE" id="PS51078">
    <property type="entry name" value="ICLR_ED"/>
    <property type="match status" value="1"/>
</dbReference>
<dbReference type="InterPro" id="IPR014757">
    <property type="entry name" value="Tscrpt_reg_IclR_C"/>
</dbReference>
<dbReference type="PROSITE" id="PS51077">
    <property type="entry name" value="HTH_ICLR"/>
    <property type="match status" value="1"/>
</dbReference>
<dbReference type="PANTHER" id="PTHR30136">
    <property type="entry name" value="HELIX-TURN-HELIX TRANSCRIPTIONAL REGULATOR, ICLR FAMILY"/>
    <property type="match status" value="1"/>
</dbReference>
<feature type="domain" description="IclR-ED" evidence="5">
    <location>
        <begin position="87"/>
        <end position="272"/>
    </location>
</feature>
<evidence type="ECO:0000313" key="6">
    <source>
        <dbReference type="EMBL" id="RII43554.1"/>
    </source>
</evidence>
<dbReference type="RefSeq" id="WP_119423313.1">
    <property type="nucleotide sequence ID" value="NZ_QQXK01000002.1"/>
</dbReference>
<keyword evidence="3" id="KW-0804">Transcription</keyword>
<protein>
    <submittedName>
        <fullName evidence="6">IclR family transcriptional regulator</fullName>
    </submittedName>
</protein>
<evidence type="ECO:0000256" key="2">
    <source>
        <dbReference type="ARBA" id="ARBA00023125"/>
    </source>
</evidence>
<dbReference type="SMART" id="SM00346">
    <property type="entry name" value="HTH_ICLR"/>
    <property type="match status" value="1"/>
</dbReference>
<dbReference type="InterPro" id="IPR036390">
    <property type="entry name" value="WH_DNA-bd_sf"/>
</dbReference>
<keyword evidence="2" id="KW-0238">DNA-binding</keyword>
<dbReference type="GO" id="GO:0003677">
    <property type="term" value="F:DNA binding"/>
    <property type="evidence" value="ECO:0007669"/>
    <property type="project" value="UniProtKB-KW"/>
</dbReference>
<feature type="domain" description="HTH iclR-type" evidence="4">
    <location>
        <begin position="26"/>
        <end position="86"/>
    </location>
</feature>
<gene>
    <name evidence="6" type="ORF">DWB68_01175</name>
</gene>
<dbReference type="SUPFAM" id="SSF46785">
    <property type="entry name" value="Winged helix' DNA-binding domain"/>
    <property type="match status" value="1"/>
</dbReference>
<dbReference type="GO" id="GO:0045892">
    <property type="term" value="P:negative regulation of DNA-templated transcription"/>
    <property type="evidence" value="ECO:0007669"/>
    <property type="project" value="TreeGrafter"/>
</dbReference>
<dbReference type="Pfam" id="PF01614">
    <property type="entry name" value="IclR_C"/>
    <property type="match status" value="1"/>
</dbReference>
<sequence length="273" mass="28534">MSTASPQPGAAAPGEGAAAADSSLFVQSLARGLAVMAAFDAEHRELTLSQAAARAGLSRASARRLLHTLVELGYACTDGSSFALTPSVLRFGWAYLSGQPFAELARPVLQRLSDSLGESASAAELDGTEVVYVQRVETKRIMRVDIRLGTRFPAAWTSMGRVLLAGTEPAAWPALVEASLPAAPPSARVTEVGALIALLEDVRERGYCIIDQELEPGLRSVAVPVRGPSGRVEHALNVSLRSAQDESAERAGERVLPALLAAAAELEAALGLS</sequence>
<dbReference type="Proteomes" id="UP000265419">
    <property type="component" value="Unassembled WGS sequence"/>
</dbReference>
<evidence type="ECO:0000313" key="7">
    <source>
        <dbReference type="Proteomes" id="UP000265419"/>
    </source>
</evidence>
<dbReference type="SUPFAM" id="SSF55781">
    <property type="entry name" value="GAF domain-like"/>
    <property type="match status" value="1"/>
</dbReference>
<evidence type="ECO:0000259" key="4">
    <source>
        <dbReference type="PROSITE" id="PS51077"/>
    </source>
</evidence>
<keyword evidence="1" id="KW-0805">Transcription regulation</keyword>
<organism evidence="6 7">
    <name type="scientific">Galactobacter valiniphilus</name>
    <dbReference type="NCBI Taxonomy" id="2676122"/>
    <lineage>
        <taxon>Bacteria</taxon>
        <taxon>Bacillati</taxon>
        <taxon>Actinomycetota</taxon>
        <taxon>Actinomycetes</taxon>
        <taxon>Micrococcales</taxon>
        <taxon>Micrococcaceae</taxon>
        <taxon>Galactobacter</taxon>
    </lineage>
</organism>
<dbReference type="InterPro" id="IPR036388">
    <property type="entry name" value="WH-like_DNA-bd_sf"/>
</dbReference>
<dbReference type="InterPro" id="IPR005471">
    <property type="entry name" value="Tscrpt_reg_IclR_N"/>
</dbReference>
<evidence type="ECO:0000259" key="5">
    <source>
        <dbReference type="PROSITE" id="PS51078"/>
    </source>
</evidence>
<keyword evidence="7" id="KW-1185">Reference proteome</keyword>
<evidence type="ECO:0000256" key="3">
    <source>
        <dbReference type="ARBA" id="ARBA00023163"/>
    </source>
</evidence>
<dbReference type="Pfam" id="PF09339">
    <property type="entry name" value="HTH_IclR"/>
    <property type="match status" value="1"/>
</dbReference>
<dbReference type="InterPro" id="IPR050707">
    <property type="entry name" value="HTH_MetabolicPath_Reg"/>
</dbReference>
<dbReference type="EMBL" id="QQXK01000002">
    <property type="protein sequence ID" value="RII43554.1"/>
    <property type="molecule type" value="Genomic_DNA"/>
</dbReference>